<evidence type="ECO:0000313" key="4">
    <source>
        <dbReference type="Proteomes" id="UP000028524"/>
    </source>
</evidence>
<keyword evidence="4" id="KW-1185">Reference proteome</keyword>
<dbReference type="Pfam" id="PF11951">
    <property type="entry name" value="Fungal_trans_2"/>
    <property type="match status" value="1"/>
</dbReference>
<evidence type="ECO:0000256" key="2">
    <source>
        <dbReference type="SAM" id="MobiDB-lite"/>
    </source>
</evidence>
<dbReference type="STRING" id="1283841.A0A084QWK7"/>
<dbReference type="OrthoDB" id="3546279at2759"/>
<reference evidence="3 4" key="1">
    <citation type="journal article" date="2014" name="BMC Genomics">
        <title>Comparative genome sequencing reveals chemotype-specific gene clusters in the toxigenic black mold Stachybotrys.</title>
        <authorList>
            <person name="Semeiks J."/>
            <person name="Borek D."/>
            <person name="Otwinowski Z."/>
            <person name="Grishin N.V."/>
        </authorList>
    </citation>
    <scope>NUCLEOTIDE SEQUENCE [LARGE SCALE GENOMIC DNA]</scope>
    <source>
        <strain evidence="3 4">IBT 40285</strain>
    </source>
</reference>
<proteinExistence type="predicted"/>
<dbReference type="EMBL" id="KL659900">
    <property type="protein sequence ID" value="KFA68342.1"/>
    <property type="molecule type" value="Genomic_DNA"/>
</dbReference>
<dbReference type="InterPro" id="IPR021858">
    <property type="entry name" value="Fun_TF"/>
</dbReference>
<dbReference type="PANTHER" id="PTHR47784">
    <property type="entry name" value="STEROL UPTAKE CONTROL PROTEIN 2"/>
    <property type="match status" value="1"/>
</dbReference>
<name>A0A084QWK7_STAC4</name>
<feature type="compositionally biased region" description="Low complexity" evidence="2">
    <location>
        <begin position="41"/>
        <end position="62"/>
    </location>
</feature>
<dbReference type="OMA" id="DLELMHQ"/>
<gene>
    <name evidence="3" type="ORF">S40285_09405</name>
</gene>
<organism evidence="3 4">
    <name type="scientific">Stachybotrys chlorohalonatus (strain IBT 40285)</name>
    <dbReference type="NCBI Taxonomy" id="1283841"/>
    <lineage>
        <taxon>Eukaryota</taxon>
        <taxon>Fungi</taxon>
        <taxon>Dikarya</taxon>
        <taxon>Ascomycota</taxon>
        <taxon>Pezizomycotina</taxon>
        <taxon>Sordariomycetes</taxon>
        <taxon>Hypocreomycetidae</taxon>
        <taxon>Hypocreales</taxon>
        <taxon>Stachybotryaceae</taxon>
        <taxon>Stachybotrys</taxon>
    </lineage>
</organism>
<sequence>MWRPPRPLPSYSLAIFINQSSKDHITSSIPDPLAPNGSHEPSPLYSRSSPPSSNFPSPSVAPTRAFSVDDPALLDLELMHRYSTTTYETMPVAPHEKFFRDTVPRLARRSPYLMHQLLTMTALHTAHLQPNARSRYLLAASHHQSHALSGLRNALSGPITEDNSDALFTTSAFLTASTFASYCLGDSSAKPPDPIDGYLNITSVLRGLDAIQDLSVKQFQKRPSDSFTNSVPPVNSLDEEVRFNVLAQLARFGVYVAEHEQLADPIRHIVGDALTTMMRSLKTETPSQVAAKHLVWVVCGWPMVVDLAFLGLVYERNPVALTTLLYYCVILQRAELNCWYLQGWSARLAQSISRQLQQHAPWSAAAQWSLEQLGRGKQAPESRGYPEAFTLPELKALTTAAQRSDEISTDIRHGEYLPDGLLWLGVQQIQDFVNSVTDNGKRRIDNVYMMA</sequence>
<evidence type="ECO:0000313" key="3">
    <source>
        <dbReference type="EMBL" id="KFA68342.1"/>
    </source>
</evidence>
<dbReference type="HOGENOM" id="CLU_024934_0_4_1"/>
<evidence type="ECO:0000256" key="1">
    <source>
        <dbReference type="ARBA" id="ARBA00023242"/>
    </source>
</evidence>
<dbReference type="Proteomes" id="UP000028524">
    <property type="component" value="Unassembled WGS sequence"/>
</dbReference>
<dbReference type="PANTHER" id="PTHR47784:SF5">
    <property type="entry name" value="STEROL UPTAKE CONTROL PROTEIN 2"/>
    <property type="match status" value="1"/>
</dbReference>
<dbReference type="GO" id="GO:0001228">
    <property type="term" value="F:DNA-binding transcription activator activity, RNA polymerase II-specific"/>
    <property type="evidence" value="ECO:0007669"/>
    <property type="project" value="TreeGrafter"/>
</dbReference>
<protein>
    <recommendedName>
        <fullName evidence="5">Transcription factor domain-containing protein</fullName>
    </recommendedName>
</protein>
<feature type="region of interest" description="Disordered" evidence="2">
    <location>
        <begin position="26"/>
        <end position="62"/>
    </location>
</feature>
<evidence type="ECO:0008006" key="5">
    <source>
        <dbReference type="Google" id="ProtNLM"/>
    </source>
</evidence>
<dbReference type="InParanoid" id="A0A084QWK7"/>
<dbReference type="InterPro" id="IPR053157">
    <property type="entry name" value="Sterol_Uptake_Regulator"/>
</dbReference>
<accession>A0A084QWK7</accession>
<dbReference type="AlphaFoldDB" id="A0A084QWK7"/>
<keyword evidence="1" id="KW-0539">Nucleus</keyword>